<evidence type="ECO:0000313" key="3">
    <source>
        <dbReference type="Proteomes" id="UP000558284"/>
    </source>
</evidence>
<evidence type="ECO:0000313" key="2">
    <source>
        <dbReference type="EMBL" id="MBA1139442.1"/>
    </source>
</evidence>
<dbReference type="PANTHER" id="PTHR34821">
    <property type="entry name" value="INNER MEMBRANE PROTEIN YDCZ"/>
    <property type="match status" value="1"/>
</dbReference>
<feature type="transmembrane region" description="Helical" evidence="1">
    <location>
        <begin position="130"/>
        <end position="147"/>
    </location>
</feature>
<dbReference type="GO" id="GO:0005886">
    <property type="term" value="C:plasma membrane"/>
    <property type="evidence" value="ECO:0007669"/>
    <property type="project" value="TreeGrafter"/>
</dbReference>
<feature type="transmembrane region" description="Helical" evidence="1">
    <location>
        <begin position="159"/>
        <end position="182"/>
    </location>
</feature>
<organism evidence="2 3">
    <name type="scientific">Mesorhizobium neociceri</name>
    <dbReference type="NCBI Taxonomy" id="1307853"/>
    <lineage>
        <taxon>Bacteria</taxon>
        <taxon>Pseudomonadati</taxon>
        <taxon>Pseudomonadota</taxon>
        <taxon>Alphaproteobacteria</taxon>
        <taxon>Hyphomicrobiales</taxon>
        <taxon>Phyllobacteriaceae</taxon>
        <taxon>Mesorhizobium</taxon>
    </lineage>
</organism>
<feature type="transmembrane region" description="Helical" evidence="1">
    <location>
        <begin position="34"/>
        <end position="57"/>
    </location>
</feature>
<keyword evidence="1" id="KW-1133">Transmembrane helix</keyword>
<protein>
    <submittedName>
        <fullName evidence="2">DMT family transporter</fullName>
    </submittedName>
</protein>
<dbReference type="PANTHER" id="PTHR34821:SF2">
    <property type="entry name" value="INNER MEMBRANE PROTEIN YDCZ"/>
    <property type="match status" value="1"/>
</dbReference>
<keyword evidence="1" id="KW-0812">Transmembrane</keyword>
<sequence length="308" mass="31224">MEILFIPLALVAGGLLAVQAGANAQLSKAVGSPFAATTLQLAVGAVVLLSITALTGTTPALLAIRKAEWWHAIGGMASAFYVVSTILLFPRLGAVVSVGLFIAGQMLASFALDTFGWLGIPEAGLRAGPAFGMLIVLVGAALIVLGQKGAADNLASSKLGWIGLALLAGAVLPVQGAVNALLRHDLGGAPFAVGTISFLVAMLAMAAVLLATFALAKTPRPRLAGLSSMPWWGWVGGFAGATYVTTVFTAIPVIGAAAAVSLTVAGQQVASIFVDTFGWFRLPQRLVSGMRLAGVVLLLAGCIVIKAL</sequence>
<name>A0A838B0J5_9HYPH</name>
<proteinExistence type="predicted"/>
<dbReference type="InterPro" id="IPR006750">
    <property type="entry name" value="YdcZ"/>
</dbReference>
<dbReference type="AlphaFoldDB" id="A0A838B0J5"/>
<dbReference type="Proteomes" id="UP000558284">
    <property type="component" value="Unassembled WGS sequence"/>
</dbReference>
<dbReference type="Pfam" id="PF04657">
    <property type="entry name" value="DMT_YdcZ"/>
    <property type="match status" value="2"/>
</dbReference>
<gene>
    <name evidence="2" type="ORF">H0241_04110</name>
</gene>
<feature type="transmembrane region" description="Helical" evidence="1">
    <location>
        <begin position="286"/>
        <end position="305"/>
    </location>
</feature>
<keyword evidence="3" id="KW-1185">Reference proteome</keyword>
<dbReference type="RefSeq" id="WP_181056112.1">
    <property type="nucleotide sequence ID" value="NZ_JACDTY010000001.1"/>
</dbReference>
<accession>A0A838B0J5</accession>
<reference evidence="2 3" key="1">
    <citation type="submission" date="2020-07" db="EMBL/GenBank/DDBJ databases">
        <title>Definition of the novel symbiovar canariense within Mesorhizobium novociceri, a new species of genus Mesorhizobium nodulating Cicer canariense in the Caldera de Taburiente National Park (La Palma, Canary Islands).</title>
        <authorList>
            <person name="Leon-Barrios M."/>
            <person name="Perez-Yepez J."/>
            <person name="Flores-Felix J.D."/>
            <person name="Ramirez-Baena M.H."/>
            <person name="Pulido-Suarez L."/>
            <person name="Igual J.M."/>
            <person name="Velazquez E."/>
            <person name="Peix A."/>
        </authorList>
    </citation>
    <scope>NUCLEOTIDE SEQUENCE [LARGE SCALE GENOMIC DNA]</scope>
    <source>
        <strain evidence="2 3">CCANP35</strain>
    </source>
</reference>
<feature type="transmembrane region" description="Helical" evidence="1">
    <location>
        <begin position="95"/>
        <end position="118"/>
    </location>
</feature>
<keyword evidence="1" id="KW-0472">Membrane</keyword>
<feature type="transmembrane region" description="Helical" evidence="1">
    <location>
        <begin position="231"/>
        <end position="251"/>
    </location>
</feature>
<comment type="caution">
    <text evidence="2">The sequence shown here is derived from an EMBL/GenBank/DDBJ whole genome shotgun (WGS) entry which is preliminary data.</text>
</comment>
<dbReference type="EMBL" id="JACDTY010000001">
    <property type="protein sequence ID" value="MBA1139442.1"/>
    <property type="molecule type" value="Genomic_DNA"/>
</dbReference>
<evidence type="ECO:0000256" key="1">
    <source>
        <dbReference type="SAM" id="Phobius"/>
    </source>
</evidence>
<feature type="transmembrane region" description="Helical" evidence="1">
    <location>
        <begin position="189"/>
        <end position="211"/>
    </location>
</feature>